<dbReference type="EMBL" id="PYSW02000031">
    <property type="protein sequence ID" value="KAG2378767.1"/>
    <property type="molecule type" value="Genomic_DNA"/>
</dbReference>
<name>A0AA88GJZ7_NAELO</name>
<protein>
    <submittedName>
        <fullName evidence="1">Uncharacterized protein</fullName>
    </submittedName>
</protein>
<accession>A0AA88GJZ7</accession>
<dbReference type="GeneID" id="68100369"/>
<keyword evidence="2" id="KW-1185">Reference proteome</keyword>
<organism evidence="1 2">
    <name type="scientific">Naegleria lovaniensis</name>
    <name type="common">Amoeba</name>
    <dbReference type="NCBI Taxonomy" id="51637"/>
    <lineage>
        <taxon>Eukaryota</taxon>
        <taxon>Discoba</taxon>
        <taxon>Heterolobosea</taxon>
        <taxon>Tetramitia</taxon>
        <taxon>Eutetramitia</taxon>
        <taxon>Vahlkampfiidae</taxon>
        <taxon>Naegleria</taxon>
    </lineage>
</organism>
<sequence>MTSGDQALSLLDVYSLGVKSLGISKDTLLKEAKANLTSYNWGTSMVFATNHKKTVSVEMSVTKNNLVNAVYSEKFDLNATKSSKLAWIGYCDSPRDGFSYSYSFAFSYMY</sequence>
<evidence type="ECO:0000313" key="1">
    <source>
        <dbReference type="EMBL" id="KAG2378767.1"/>
    </source>
</evidence>
<reference evidence="1 2" key="1">
    <citation type="journal article" date="2018" name="BMC Genomics">
        <title>The genome of Naegleria lovaniensis, the basis for a comparative approach to unravel pathogenicity factors of the human pathogenic amoeba N. fowleri.</title>
        <authorList>
            <person name="Liechti N."/>
            <person name="Schurch N."/>
            <person name="Bruggmann R."/>
            <person name="Wittwer M."/>
        </authorList>
    </citation>
    <scope>NUCLEOTIDE SEQUENCE [LARGE SCALE GENOMIC DNA]</scope>
    <source>
        <strain evidence="1 2">ATCC 30569</strain>
    </source>
</reference>
<dbReference type="Proteomes" id="UP000816034">
    <property type="component" value="Unassembled WGS sequence"/>
</dbReference>
<gene>
    <name evidence="1" type="ORF">C9374_007915</name>
</gene>
<dbReference type="RefSeq" id="XP_044546029.1">
    <property type="nucleotide sequence ID" value="XM_044697933.1"/>
</dbReference>
<dbReference type="AlphaFoldDB" id="A0AA88GJZ7"/>
<comment type="caution">
    <text evidence="1">The sequence shown here is derived from an EMBL/GenBank/DDBJ whole genome shotgun (WGS) entry which is preliminary data.</text>
</comment>
<evidence type="ECO:0000313" key="2">
    <source>
        <dbReference type="Proteomes" id="UP000816034"/>
    </source>
</evidence>
<proteinExistence type="predicted"/>